<keyword evidence="9" id="KW-0732">Signal</keyword>
<comment type="function">
    <text evidence="6">Secreted aspartic endopeptidase that allows assimilation of proteinaceous substrates. The scissile peptide bond is attacked by a nucleophilic water molecule activated by two aspartic residues in the active site. Shows a broad primary substrate specificity. Favors hydrophobic residues at the P1 and P1' positions.</text>
</comment>
<feature type="active site" evidence="7">
    <location>
        <position position="105"/>
    </location>
</feature>
<evidence type="ECO:0000256" key="7">
    <source>
        <dbReference type="PIRSR" id="PIRSR601461-1"/>
    </source>
</evidence>
<keyword evidence="3 8" id="KW-0064">Aspartyl protease</keyword>
<dbReference type="Pfam" id="PF00026">
    <property type="entry name" value="Asp"/>
    <property type="match status" value="1"/>
</dbReference>
<evidence type="ECO:0000256" key="5">
    <source>
        <dbReference type="ARBA" id="ARBA00023180"/>
    </source>
</evidence>
<name>A0AAN8A436_9PEZI</name>
<dbReference type="InterPro" id="IPR001461">
    <property type="entry name" value="Aspartic_peptidase_A1"/>
</dbReference>
<organism evidence="11 12">
    <name type="scientific">Elasticomyces elasticus</name>
    <dbReference type="NCBI Taxonomy" id="574655"/>
    <lineage>
        <taxon>Eukaryota</taxon>
        <taxon>Fungi</taxon>
        <taxon>Dikarya</taxon>
        <taxon>Ascomycota</taxon>
        <taxon>Pezizomycotina</taxon>
        <taxon>Dothideomycetes</taxon>
        <taxon>Dothideomycetidae</taxon>
        <taxon>Mycosphaerellales</taxon>
        <taxon>Teratosphaeriaceae</taxon>
        <taxon>Elasticomyces</taxon>
    </lineage>
</organism>
<dbReference type="InterPro" id="IPR034163">
    <property type="entry name" value="Aspergillopepsin-like_cat_dom"/>
</dbReference>
<dbReference type="PANTHER" id="PTHR47966:SF2">
    <property type="entry name" value="ASPERGILLOPEPSIN-1-RELATED"/>
    <property type="match status" value="1"/>
</dbReference>
<dbReference type="Proteomes" id="UP001310594">
    <property type="component" value="Unassembled WGS sequence"/>
</dbReference>
<feature type="active site" evidence="7">
    <location>
        <position position="286"/>
    </location>
</feature>
<dbReference type="GO" id="GO:0006508">
    <property type="term" value="P:proteolysis"/>
    <property type="evidence" value="ECO:0007669"/>
    <property type="project" value="UniProtKB-KW"/>
</dbReference>
<dbReference type="PROSITE" id="PS00141">
    <property type="entry name" value="ASP_PROTEASE"/>
    <property type="match status" value="1"/>
</dbReference>
<evidence type="ECO:0000256" key="8">
    <source>
        <dbReference type="RuleBase" id="RU000454"/>
    </source>
</evidence>
<keyword evidence="5" id="KW-0325">Glycoprotein</keyword>
<dbReference type="FunFam" id="2.40.70.10:FF:000024">
    <property type="entry name" value="Endothiapepsin"/>
    <property type="match status" value="1"/>
</dbReference>
<proteinExistence type="inferred from homology"/>
<feature type="domain" description="Peptidase A1" evidence="10">
    <location>
        <begin position="89"/>
        <end position="396"/>
    </location>
</feature>
<dbReference type="AlphaFoldDB" id="A0AAN8A436"/>
<keyword evidence="2 8" id="KW-0645">Protease</keyword>
<feature type="chain" id="PRO_5042838418" description="Peptidase A1 domain-containing protein" evidence="9">
    <location>
        <begin position="20"/>
        <end position="398"/>
    </location>
</feature>
<dbReference type="CDD" id="cd06097">
    <property type="entry name" value="Aspergillopepsin_like"/>
    <property type="match status" value="1"/>
</dbReference>
<keyword evidence="4 8" id="KW-0378">Hydrolase</keyword>
<evidence type="ECO:0000259" key="10">
    <source>
        <dbReference type="PROSITE" id="PS51767"/>
    </source>
</evidence>
<evidence type="ECO:0000256" key="2">
    <source>
        <dbReference type="ARBA" id="ARBA00022670"/>
    </source>
</evidence>
<comment type="caution">
    <text evidence="11">The sequence shown here is derived from an EMBL/GenBank/DDBJ whole genome shotgun (WGS) entry which is preliminary data.</text>
</comment>
<accession>A0AAN8A436</accession>
<protein>
    <recommendedName>
        <fullName evidence="10">Peptidase A1 domain-containing protein</fullName>
    </recommendedName>
</protein>
<comment type="similarity">
    <text evidence="1 8">Belongs to the peptidase A1 family.</text>
</comment>
<evidence type="ECO:0000313" key="11">
    <source>
        <dbReference type="EMBL" id="KAK5703769.1"/>
    </source>
</evidence>
<evidence type="ECO:0000256" key="3">
    <source>
        <dbReference type="ARBA" id="ARBA00022750"/>
    </source>
</evidence>
<dbReference type="GO" id="GO:0004190">
    <property type="term" value="F:aspartic-type endopeptidase activity"/>
    <property type="evidence" value="ECO:0007669"/>
    <property type="project" value="UniProtKB-KW"/>
</dbReference>
<dbReference type="SUPFAM" id="SSF50630">
    <property type="entry name" value="Acid proteases"/>
    <property type="match status" value="1"/>
</dbReference>
<gene>
    <name evidence="11" type="ORF">LTR97_002782</name>
</gene>
<dbReference type="PANTHER" id="PTHR47966">
    <property type="entry name" value="BETA-SITE APP-CLEAVING ENZYME, ISOFORM A-RELATED"/>
    <property type="match status" value="1"/>
</dbReference>
<evidence type="ECO:0000313" key="12">
    <source>
        <dbReference type="Proteomes" id="UP001310594"/>
    </source>
</evidence>
<dbReference type="InterPro" id="IPR021109">
    <property type="entry name" value="Peptidase_aspartic_dom_sf"/>
</dbReference>
<dbReference type="InterPro" id="IPR001969">
    <property type="entry name" value="Aspartic_peptidase_AS"/>
</dbReference>
<evidence type="ECO:0000256" key="4">
    <source>
        <dbReference type="ARBA" id="ARBA00022801"/>
    </source>
</evidence>
<feature type="signal peptide" evidence="9">
    <location>
        <begin position="1"/>
        <end position="19"/>
    </location>
</feature>
<evidence type="ECO:0000256" key="6">
    <source>
        <dbReference type="ARBA" id="ARBA00055396"/>
    </source>
</evidence>
<dbReference type="InterPro" id="IPR033121">
    <property type="entry name" value="PEPTIDASE_A1"/>
</dbReference>
<dbReference type="PROSITE" id="PS51767">
    <property type="entry name" value="PEPTIDASE_A1"/>
    <property type="match status" value="1"/>
</dbReference>
<dbReference type="PRINTS" id="PR00792">
    <property type="entry name" value="PEPSIN"/>
</dbReference>
<dbReference type="EMBL" id="JAVRQU010000004">
    <property type="protein sequence ID" value="KAK5703769.1"/>
    <property type="molecule type" value="Genomic_DNA"/>
</dbReference>
<evidence type="ECO:0000256" key="1">
    <source>
        <dbReference type="ARBA" id="ARBA00007447"/>
    </source>
</evidence>
<reference evidence="11" key="1">
    <citation type="submission" date="2023-08" db="EMBL/GenBank/DDBJ databases">
        <title>Black Yeasts Isolated from many extreme environments.</title>
        <authorList>
            <person name="Coleine C."/>
            <person name="Stajich J.E."/>
            <person name="Selbmann L."/>
        </authorList>
    </citation>
    <scope>NUCLEOTIDE SEQUENCE</scope>
    <source>
        <strain evidence="11">CCFEE 5810</strain>
    </source>
</reference>
<sequence length="398" mass="41389">MHTFITSAALVASASVAFAAPAQLVGRSTFQVKQIAAGKVYRPGPVAMMQTYNKYAKVGAVAPSVVSNAAAALQSGSVAANPEQYDESYLCPVQVGGQTLNLDFDTGSADLWVFSTLTPASESTGHAKYNPKTSGKAKSGYTWNISYGDNSGASGTVYADKVVVGGVTATSQAVEAATSVSTQFMQDTDNDGLLGLAFSTINTVQPQQQTTFFDTVKGTLAKKLFTVDLKAGTAGTYDFGYIDNSKYSGTITYVPVKTTNGFWEFTAGAATANNRSLGSVGDAIADTGTTLMYLPTAVTSAYYAQISGSTNSADAGGYIFPCDADVPDFHIAIGGKSFTVPGEYINFTPADNSGEQCFGGIQPNTGIGFTILGDVFLKAMFVVFDQTTSAPRLGFAAQ</sequence>
<evidence type="ECO:0000256" key="9">
    <source>
        <dbReference type="SAM" id="SignalP"/>
    </source>
</evidence>
<dbReference type="Gene3D" id="2.40.70.10">
    <property type="entry name" value="Acid Proteases"/>
    <property type="match status" value="2"/>
</dbReference>
<dbReference type="FunFam" id="2.40.70.10:FF:000026">
    <property type="entry name" value="Endothiapepsin"/>
    <property type="match status" value="1"/>
</dbReference>